<name>A0A0B6Y6D4_9EUPU</name>
<sequence>LDISTVFMTTMLVRKDSMEVNLLGNLLPQFKTEQIEKYFGRARLGLVQRVLNFISMMRMWSKASLLTAQWEK</sequence>
<feature type="non-terminal residue" evidence="1">
    <location>
        <position position="1"/>
    </location>
</feature>
<proteinExistence type="predicted"/>
<dbReference type="EMBL" id="HACG01004798">
    <property type="protein sequence ID" value="CEK51663.1"/>
    <property type="molecule type" value="Transcribed_RNA"/>
</dbReference>
<dbReference type="AlphaFoldDB" id="A0A0B6Y6D4"/>
<gene>
    <name evidence="1" type="primary">ORF14034</name>
</gene>
<feature type="non-terminal residue" evidence="1">
    <location>
        <position position="72"/>
    </location>
</feature>
<evidence type="ECO:0000313" key="1">
    <source>
        <dbReference type="EMBL" id="CEK51663.1"/>
    </source>
</evidence>
<reference evidence="1" key="1">
    <citation type="submission" date="2014-12" db="EMBL/GenBank/DDBJ databases">
        <title>Insight into the proteome of Arion vulgaris.</title>
        <authorList>
            <person name="Aradska J."/>
            <person name="Bulat T."/>
            <person name="Smidak R."/>
            <person name="Sarate P."/>
            <person name="Gangsoo J."/>
            <person name="Sialana F."/>
            <person name="Bilban M."/>
            <person name="Lubec G."/>
        </authorList>
    </citation>
    <scope>NUCLEOTIDE SEQUENCE</scope>
    <source>
        <tissue evidence="1">Skin</tissue>
    </source>
</reference>
<protein>
    <submittedName>
        <fullName evidence="1">Uncharacterized protein</fullName>
    </submittedName>
</protein>
<organism evidence="1">
    <name type="scientific">Arion vulgaris</name>
    <dbReference type="NCBI Taxonomy" id="1028688"/>
    <lineage>
        <taxon>Eukaryota</taxon>
        <taxon>Metazoa</taxon>
        <taxon>Spiralia</taxon>
        <taxon>Lophotrochozoa</taxon>
        <taxon>Mollusca</taxon>
        <taxon>Gastropoda</taxon>
        <taxon>Heterobranchia</taxon>
        <taxon>Euthyneura</taxon>
        <taxon>Panpulmonata</taxon>
        <taxon>Eupulmonata</taxon>
        <taxon>Stylommatophora</taxon>
        <taxon>Helicina</taxon>
        <taxon>Arionoidea</taxon>
        <taxon>Arionidae</taxon>
        <taxon>Arion</taxon>
    </lineage>
</organism>
<accession>A0A0B6Y6D4</accession>